<gene>
    <name evidence="2" type="ORF">SAMN05421869_109335</name>
</gene>
<feature type="region of interest" description="Disordered" evidence="1">
    <location>
        <begin position="1"/>
        <end position="27"/>
    </location>
</feature>
<dbReference type="EMBL" id="FNDJ01000009">
    <property type="protein sequence ID" value="SDJ26796.1"/>
    <property type="molecule type" value="Genomic_DNA"/>
</dbReference>
<organism evidence="2 3">
    <name type="scientific">Nonomuraea jiangxiensis</name>
    <dbReference type="NCBI Taxonomy" id="633440"/>
    <lineage>
        <taxon>Bacteria</taxon>
        <taxon>Bacillati</taxon>
        <taxon>Actinomycetota</taxon>
        <taxon>Actinomycetes</taxon>
        <taxon>Streptosporangiales</taxon>
        <taxon>Streptosporangiaceae</taxon>
        <taxon>Nonomuraea</taxon>
    </lineage>
</organism>
<feature type="compositionally biased region" description="Polar residues" evidence="1">
    <location>
        <begin position="1"/>
        <end position="10"/>
    </location>
</feature>
<evidence type="ECO:0000313" key="2">
    <source>
        <dbReference type="EMBL" id="SDJ26796.1"/>
    </source>
</evidence>
<evidence type="ECO:0000256" key="1">
    <source>
        <dbReference type="SAM" id="MobiDB-lite"/>
    </source>
</evidence>
<proteinExistence type="predicted"/>
<evidence type="ECO:0000313" key="3">
    <source>
        <dbReference type="Proteomes" id="UP000199202"/>
    </source>
</evidence>
<keyword evidence="3" id="KW-1185">Reference proteome</keyword>
<reference evidence="2 3" key="1">
    <citation type="submission" date="2016-10" db="EMBL/GenBank/DDBJ databases">
        <authorList>
            <person name="de Groot N.N."/>
        </authorList>
    </citation>
    <scope>NUCLEOTIDE SEQUENCE [LARGE SCALE GENOMIC DNA]</scope>
    <source>
        <strain evidence="2 3">CGMCC 4.6533</strain>
    </source>
</reference>
<name>A0A1G8SC33_9ACTN</name>
<dbReference type="RefSeq" id="WP_281250021.1">
    <property type="nucleotide sequence ID" value="NZ_FNDJ01000009.1"/>
</dbReference>
<protein>
    <submittedName>
        <fullName evidence="2">Uncharacterized protein</fullName>
    </submittedName>
</protein>
<dbReference type="STRING" id="633440.SAMN05421869_109335"/>
<dbReference type="AlphaFoldDB" id="A0A1G8SC33"/>
<sequence length="43" mass="4305">MTSITPQTAPLTEVAGGVDTHQDTHTAAVIDPVGRVGCAPSDS</sequence>
<dbReference type="Proteomes" id="UP000199202">
    <property type="component" value="Unassembled WGS sequence"/>
</dbReference>
<accession>A0A1G8SC33</accession>